<dbReference type="AlphaFoldDB" id="A0A559JG03"/>
<feature type="transmembrane region" description="Helical" evidence="1">
    <location>
        <begin position="34"/>
        <end position="56"/>
    </location>
</feature>
<keyword evidence="3" id="KW-1185">Reference proteome</keyword>
<dbReference type="Pfam" id="PF05975">
    <property type="entry name" value="EcsB"/>
    <property type="match status" value="1"/>
</dbReference>
<feature type="transmembrane region" description="Helical" evidence="1">
    <location>
        <begin position="188"/>
        <end position="221"/>
    </location>
</feature>
<comment type="caution">
    <text evidence="2">The sequence shown here is derived from an EMBL/GenBank/DDBJ whole genome shotgun (WGS) entry which is preliminary data.</text>
</comment>
<reference evidence="2 3" key="1">
    <citation type="submission" date="2019-07" db="EMBL/GenBank/DDBJ databases">
        <authorList>
            <person name="Kim J."/>
        </authorList>
    </citation>
    <scope>NUCLEOTIDE SEQUENCE [LARGE SCALE GENOMIC DNA]</scope>
    <source>
        <strain evidence="2 3">G13</strain>
    </source>
</reference>
<keyword evidence="1" id="KW-0472">Membrane</keyword>
<keyword evidence="1" id="KW-1133">Transmembrane helix</keyword>
<organism evidence="2 3">
    <name type="scientific">Cohnella terricola</name>
    <dbReference type="NCBI Taxonomy" id="1289167"/>
    <lineage>
        <taxon>Bacteria</taxon>
        <taxon>Bacillati</taxon>
        <taxon>Bacillota</taxon>
        <taxon>Bacilli</taxon>
        <taxon>Bacillales</taxon>
        <taxon>Paenibacillaceae</taxon>
        <taxon>Cohnella</taxon>
    </lineage>
</organism>
<protein>
    <submittedName>
        <fullName evidence="2">ABC transporter permease</fullName>
    </submittedName>
</protein>
<dbReference type="InterPro" id="IPR010288">
    <property type="entry name" value="EcsB_ABC"/>
</dbReference>
<feature type="transmembrane region" description="Helical" evidence="1">
    <location>
        <begin position="363"/>
        <end position="385"/>
    </location>
</feature>
<dbReference type="GO" id="GO:0016020">
    <property type="term" value="C:membrane"/>
    <property type="evidence" value="ECO:0007669"/>
    <property type="project" value="InterPro"/>
</dbReference>
<feature type="transmembrane region" description="Helical" evidence="1">
    <location>
        <begin position="112"/>
        <end position="136"/>
    </location>
</feature>
<name>A0A559JG03_9BACL</name>
<evidence type="ECO:0000313" key="3">
    <source>
        <dbReference type="Proteomes" id="UP000316330"/>
    </source>
</evidence>
<feature type="transmembrane region" description="Helical" evidence="1">
    <location>
        <begin position="300"/>
        <end position="333"/>
    </location>
</feature>
<dbReference type="OrthoDB" id="2447941at2"/>
<dbReference type="EMBL" id="VNJJ01000008">
    <property type="protein sequence ID" value="TVX98795.1"/>
    <property type="molecule type" value="Genomic_DNA"/>
</dbReference>
<sequence length="426" mass="47789">MFEQEREDRRGFMRALRQTRAAAFRNEIVPYFRYVFQSGFGLFVSAIFFAALIGYADLIKAVPEHWPTKLVGIAALTLAAIRAPLRAYFRPADAVFLLAMESRLLKEYIRPALTNAIVAAALRTVAIFALFAPIYARSAQTADIAASHPPALMGALFAVIAGCNVYGGWMERRLAARTWQRGLRLARWLLTATVVAALLLKPLMWAIPFMLISMAVVALAWRLPAGHALPWERLIEEEAATRRKWMAFLSWFVDVPSEASKPAMRRWIAWAGDLLPWRHRWSWHYLYAKVFLRGETFGAIWRWVLLSALVIIVSGSALADVILYVVSIVVIGLQLSELKRVRFVETAATLPVAPEGRLAAASAIARAAGVSAALLLGLVGILTVGLGAEHETLRLDYWLPSIAFGLLWCGWWMPRRIARYKDEDEW</sequence>
<evidence type="ECO:0000256" key="1">
    <source>
        <dbReference type="SAM" id="Phobius"/>
    </source>
</evidence>
<feature type="transmembrane region" description="Helical" evidence="1">
    <location>
        <begin position="68"/>
        <end position="85"/>
    </location>
</feature>
<dbReference type="Proteomes" id="UP000316330">
    <property type="component" value="Unassembled WGS sequence"/>
</dbReference>
<keyword evidence="1" id="KW-0812">Transmembrane</keyword>
<feature type="transmembrane region" description="Helical" evidence="1">
    <location>
        <begin position="148"/>
        <end position="167"/>
    </location>
</feature>
<feature type="transmembrane region" description="Helical" evidence="1">
    <location>
        <begin position="397"/>
        <end position="413"/>
    </location>
</feature>
<proteinExistence type="predicted"/>
<evidence type="ECO:0000313" key="2">
    <source>
        <dbReference type="EMBL" id="TVX98795.1"/>
    </source>
</evidence>
<dbReference type="RefSeq" id="WP_144703821.1">
    <property type="nucleotide sequence ID" value="NZ_VNJJ01000008.1"/>
</dbReference>
<accession>A0A559JG03</accession>
<gene>
    <name evidence="2" type="ORF">FPZ45_16015</name>
</gene>